<proteinExistence type="predicted"/>
<accession>A0A6J7GGL1</accession>
<name>A0A6J7GGL1_9ZZZZ</name>
<reference evidence="1" key="1">
    <citation type="submission" date="2020-05" db="EMBL/GenBank/DDBJ databases">
        <authorList>
            <person name="Chiriac C."/>
            <person name="Salcher M."/>
            <person name="Ghai R."/>
            <person name="Kavagutti S V."/>
        </authorList>
    </citation>
    <scope>NUCLEOTIDE SEQUENCE</scope>
</reference>
<gene>
    <name evidence="1" type="ORF">UFOPK3495_01091</name>
</gene>
<protein>
    <submittedName>
        <fullName evidence="1">Unannotated protein</fullName>
    </submittedName>
</protein>
<dbReference type="AlphaFoldDB" id="A0A6J7GGL1"/>
<organism evidence="1">
    <name type="scientific">freshwater metagenome</name>
    <dbReference type="NCBI Taxonomy" id="449393"/>
    <lineage>
        <taxon>unclassified sequences</taxon>
        <taxon>metagenomes</taxon>
        <taxon>ecological metagenomes</taxon>
    </lineage>
</organism>
<evidence type="ECO:0000313" key="1">
    <source>
        <dbReference type="EMBL" id="CAB4903233.1"/>
    </source>
</evidence>
<dbReference type="EMBL" id="CAFBMC010000058">
    <property type="protein sequence ID" value="CAB4903233.1"/>
    <property type="molecule type" value="Genomic_DNA"/>
</dbReference>
<sequence>MFGPEHTGLSIEAVDRAPHIWLAKQNAGIVDEVASCEVICAINDQVVLREQLHHVRGIQPHFMHINRDEGVDFPNRVASALGLGTTDIALTMNDLSLQV</sequence>